<evidence type="ECO:0000313" key="1">
    <source>
        <dbReference type="EMBL" id="KAJ8687762.1"/>
    </source>
</evidence>
<evidence type="ECO:0000313" key="2">
    <source>
        <dbReference type="Proteomes" id="UP001239111"/>
    </source>
</evidence>
<dbReference type="EMBL" id="CM056741">
    <property type="protein sequence ID" value="KAJ8687762.1"/>
    <property type="molecule type" value="Genomic_DNA"/>
</dbReference>
<accession>A0ACC2PZJ3</accession>
<reference evidence="1" key="1">
    <citation type="submission" date="2023-04" db="EMBL/GenBank/DDBJ databases">
        <title>A chromosome-level genome assembly of the parasitoid wasp Eretmocerus hayati.</title>
        <authorList>
            <person name="Zhong Y."/>
            <person name="Liu S."/>
            <person name="Liu Y."/>
        </authorList>
    </citation>
    <scope>NUCLEOTIDE SEQUENCE</scope>
    <source>
        <strain evidence="1">ZJU_SS_LIU_2023</strain>
    </source>
</reference>
<gene>
    <name evidence="1" type="ORF">QAD02_023556</name>
</gene>
<dbReference type="Proteomes" id="UP001239111">
    <property type="component" value="Chromosome 1"/>
</dbReference>
<comment type="caution">
    <text evidence="1">The sequence shown here is derived from an EMBL/GenBank/DDBJ whole genome shotgun (WGS) entry which is preliminary data.</text>
</comment>
<keyword evidence="2" id="KW-1185">Reference proteome</keyword>
<protein>
    <submittedName>
        <fullName evidence="1">Uncharacterized protein</fullName>
    </submittedName>
</protein>
<proteinExistence type="predicted"/>
<organism evidence="1 2">
    <name type="scientific">Eretmocerus hayati</name>
    <dbReference type="NCBI Taxonomy" id="131215"/>
    <lineage>
        <taxon>Eukaryota</taxon>
        <taxon>Metazoa</taxon>
        <taxon>Ecdysozoa</taxon>
        <taxon>Arthropoda</taxon>
        <taxon>Hexapoda</taxon>
        <taxon>Insecta</taxon>
        <taxon>Pterygota</taxon>
        <taxon>Neoptera</taxon>
        <taxon>Endopterygota</taxon>
        <taxon>Hymenoptera</taxon>
        <taxon>Apocrita</taxon>
        <taxon>Proctotrupomorpha</taxon>
        <taxon>Chalcidoidea</taxon>
        <taxon>Aphelinidae</taxon>
        <taxon>Aphelininae</taxon>
        <taxon>Eretmocerus</taxon>
    </lineage>
</organism>
<name>A0ACC2PZJ3_9HYME</name>
<sequence>MALTRIQKLAVTGVGMFIYSILFRAVILPVVMDFSVKQKVALKEGTMGRGIWSKVPFPLGLDFYFFNVTNPSDVEKGEKPILQEIGPFAYDEWQMKTNLTDYKADDTVSYTRRSTFYFNETRSAGHTEDDEVVIPNLFILGLIGSVLKERPTAIPLVAKALDAILKKPTTVFMKEKVRNILFDGFEIDCNVQGVAGTAVCGEIKAAADDFGLKVIGENVYLFSLWGSRNATDSKTVTKVRRGAKNIKNVGVVVEYDNKNNMSKWSDDYCDTFNGTDSTIFHPFFDNDGKEDVVIFNPDVCRSFSLEFEDKIKFRGLTLNRYTTSFGVDIEKYPQHKCFCVDPDDCPKGIYDVYKCVKAPIIISNPHFYNADPRYLDMVEGLHPDKEKHAMVFDFDPFSGSPFRVFARVQFNMYIQPLAKFKLMKNFPNALLPLFWIEQSMYLPKFLIKEVKLGHVGYSLAILSQYSLMFGGILLSGLAGFLQVRENSKNKTVKKVKTANVANASRGQQNGFNSGNKTPTSVTNVKPAPTKPAPLPTFVD</sequence>